<evidence type="ECO:0000313" key="3">
    <source>
        <dbReference type="Proteomes" id="UP001204814"/>
    </source>
</evidence>
<dbReference type="InterPro" id="IPR035093">
    <property type="entry name" value="RelE/ParE_toxin_dom_sf"/>
</dbReference>
<dbReference type="Proteomes" id="UP001204814">
    <property type="component" value="Unassembled WGS sequence"/>
</dbReference>
<name>A0AAP2UDS6_9FIRM</name>
<accession>A0AAP2UDS6</accession>
<comment type="caution">
    <text evidence="2">The sequence shown here is derived from an EMBL/GenBank/DDBJ whole genome shotgun (WGS) entry which is preliminary data.</text>
</comment>
<evidence type="ECO:0000313" key="2">
    <source>
        <dbReference type="EMBL" id="MCQ5060848.1"/>
    </source>
</evidence>
<reference evidence="2" key="1">
    <citation type="submission" date="2022-06" db="EMBL/GenBank/DDBJ databases">
        <title>Isolation of gut microbiota from human fecal samples.</title>
        <authorList>
            <person name="Pamer E.G."/>
            <person name="Barat B."/>
            <person name="Waligurski E."/>
            <person name="Medina S."/>
            <person name="Paddock L."/>
            <person name="Mostad J."/>
        </authorList>
    </citation>
    <scope>NUCLEOTIDE SEQUENCE</scope>
    <source>
        <strain evidence="2">DFI.6.24</strain>
    </source>
</reference>
<organism evidence="2 3">
    <name type="scientific">Faecalibacillus intestinalis</name>
    <dbReference type="NCBI Taxonomy" id="1982626"/>
    <lineage>
        <taxon>Bacteria</taxon>
        <taxon>Bacillati</taxon>
        <taxon>Bacillota</taxon>
        <taxon>Erysipelotrichia</taxon>
        <taxon>Erysipelotrichales</taxon>
        <taxon>Coprobacillaceae</taxon>
        <taxon>Faecalibacillus</taxon>
    </lineage>
</organism>
<gene>
    <name evidence="2" type="ORF">NE542_03225</name>
</gene>
<dbReference type="Gene3D" id="3.30.2310.20">
    <property type="entry name" value="RelE-like"/>
    <property type="match status" value="1"/>
</dbReference>
<proteinExistence type="predicted"/>
<sequence>MKYNIIRTDKADEGIRHTVLYLANHFGNEFALEKLDYIENTILLLEDNPYIGTLPRYAVLKRQGYRVLILEKNLAFYKVNEEKKEVVIYAFVDQRQDYLNIIRGL</sequence>
<evidence type="ECO:0000256" key="1">
    <source>
        <dbReference type="ARBA" id="ARBA00022649"/>
    </source>
</evidence>
<dbReference type="Pfam" id="PF05016">
    <property type="entry name" value="ParE_toxin"/>
    <property type="match status" value="1"/>
</dbReference>
<dbReference type="AlphaFoldDB" id="A0AAP2UDS6"/>
<dbReference type="EMBL" id="JANGBO010000001">
    <property type="protein sequence ID" value="MCQ5060848.1"/>
    <property type="molecule type" value="Genomic_DNA"/>
</dbReference>
<protein>
    <submittedName>
        <fullName evidence="2">Type II toxin-antitoxin system RelE/ParE family toxin</fullName>
    </submittedName>
</protein>
<dbReference type="InterPro" id="IPR007712">
    <property type="entry name" value="RelE/ParE_toxin"/>
</dbReference>
<dbReference type="RefSeq" id="WP_118672166.1">
    <property type="nucleotide sequence ID" value="NZ_JAJDKX010000007.1"/>
</dbReference>
<keyword evidence="1" id="KW-1277">Toxin-antitoxin system</keyword>